<gene>
    <name evidence="2" type="ORF">LXM24_06275</name>
</gene>
<dbReference type="Proteomes" id="UP001139700">
    <property type="component" value="Unassembled WGS sequence"/>
</dbReference>
<dbReference type="RefSeq" id="WP_234612128.1">
    <property type="nucleotide sequence ID" value="NZ_CP098806.1"/>
</dbReference>
<proteinExistence type="predicted"/>
<organism evidence="2 3">
    <name type="scientific">Dyadobacter fanqingshengii</name>
    <dbReference type="NCBI Taxonomy" id="2906443"/>
    <lineage>
        <taxon>Bacteria</taxon>
        <taxon>Pseudomonadati</taxon>
        <taxon>Bacteroidota</taxon>
        <taxon>Cytophagia</taxon>
        <taxon>Cytophagales</taxon>
        <taxon>Spirosomataceae</taxon>
        <taxon>Dyadobacter</taxon>
    </lineage>
</organism>
<dbReference type="AlphaFoldDB" id="A0A9X1P7B9"/>
<name>A0A9X1P7B9_9BACT</name>
<reference evidence="2" key="1">
    <citation type="submission" date="2021-12" db="EMBL/GenBank/DDBJ databases">
        <title>Novel species in genus Dyadobacter.</title>
        <authorList>
            <person name="Ma C."/>
        </authorList>
    </citation>
    <scope>NUCLEOTIDE SEQUENCE</scope>
    <source>
        <strain evidence="2">CY399</strain>
    </source>
</reference>
<evidence type="ECO:0000313" key="3">
    <source>
        <dbReference type="Proteomes" id="UP001139700"/>
    </source>
</evidence>
<protein>
    <recommendedName>
        <fullName evidence="4">Apea-like HEPN domain-containing protein</fullName>
    </recommendedName>
</protein>
<evidence type="ECO:0000256" key="1">
    <source>
        <dbReference type="SAM" id="Phobius"/>
    </source>
</evidence>
<evidence type="ECO:0008006" key="4">
    <source>
        <dbReference type="Google" id="ProtNLM"/>
    </source>
</evidence>
<keyword evidence="1" id="KW-0812">Transmembrane</keyword>
<feature type="transmembrane region" description="Helical" evidence="1">
    <location>
        <begin position="75"/>
        <end position="97"/>
    </location>
</feature>
<dbReference type="EMBL" id="JAJTTA010000002">
    <property type="protein sequence ID" value="MCF0039686.1"/>
    <property type="molecule type" value="Genomic_DNA"/>
</dbReference>
<sequence length="466" mass="53906">MKVLATYTATAEIDIDLDLDFGLLDSRIFTTNDLSAIYPSHEGDSEARYLCISVEVSLDEFESALDGAAHARPRLLIILGILSFLTQELFISFEFFVSSTVKGELNRTNVADHKFEFSGIDFVPKIKQIISFIDSSKENDTRLFYSLIDRYRKALFLEKESEDSMVHDDEVLLSYFHILELLSTKYYAKQKSLALESISNLSESLLKDIFLLDGNRLQSELSSKTKLIESLFISELSVASKILFMLKEQGILTHRLKAFIYDFVKDRNSVAHGRQVYQDRVIFPVPQFFPLVANWEYSFDMLRIISGRTISLFIGLDHLEDEWIEIEDDLLPTLEEVNTFITEKRFDKISIEDFYSGKDNDITPHAIGYYLMIKKIKVAFAIAALQKVILDYREIEDEITQLIQVVVLIVDDTTDEIREKCINIIKLSSDNRWLPDVGMRDILHHLEYLGHEPKVLREMMLNREIR</sequence>
<accession>A0A9X1P7B9</accession>
<keyword evidence="1" id="KW-0472">Membrane</keyword>
<keyword evidence="3" id="KW-1185">Reference proteome</keyword>
<keyword evidence="1" id="KW-1133">Transmembrane helix</keyword>
<evidence type="ECO:0000313" key="2">
    <source>
        <dbReference type="EMBL" id="MCF0039686.1"/>
    </source>
</evidence>
<comment type="caution">
    <text evidence="2">The sequence shown here is derived from an EMBL/GenBank/DDBJ whole genome shotgun (WGS) entry which is preliminary data.</text>
</comment>